<dbReference type="InterPro" id="IPR000835">
    <property type="entry name" value="HTH_MarR-typ"/>
</dbReference>
<comment type="caution">
    <text evidence="5">The sequence shown here is derived from an EMBL/GenBank/DDBJ whole genome shotgun (WGS) entry which is preliminary data.</text>
</comment>
<dbReference type="RefSeq" id="WP_345014058.1">
    <property type="nucleotide sequence ID" value="NZ_BAABFC010000020.1"/>
</dbReference>
<evidence type="ECO:0000256" key="2">
    <source>
        <dbReference type="ARBA" id="ARBA00023125"/>
    </source>
</evidence>
<keyword evidence="2" id="KW-0238">DNA-binding</keyword>
<feature type="domain" description="HTH marR-type" evidence="4">
    <location>
        <begin position="5"/>
        <end position="137"/>
    </location>
</feature>
<dbReference type="InterPro" id="IPR036390">
    <property type="entry name" value="WH_DNA-bd_sf"/>
</dbReference>
<dbReference type="PANTHER" id="PTHR42756">
    <property type="entry name" value="TRANSCRIPTIONAL REGULATOR, MARR"/>
    <property type="match status" value="1"/>
</dbReference>
<dbReference type="InterPro" id="IPR036388">
    <property type="entry name" value="WH-like_DNA-bd_sf"/>
</dbReference>
<evidence type="ECO:0000256" key="1">
    <source>
        <dbReference type="ARBA" id="ARBA00023015"/>
    </source>
</evidence>
<dbReference type="SUPFAM" id="SSF46785">
    <property type="entry name" value="Winged helix' DNA-binding domain"/>
    <property type="match status" value="1"/>
</dbReference>
<keyword evidence="1" id="KW-0805">Transcription regulation</keyword>
<dbReference type="SMART" id="SM00347">
    <property type="entry name" value="HTH_MARR"/>
    <property type="match status" value="1"/>
</dbReference>
<accession>A0ABP8QFR1</accession>
<dbReference type="PROSITE" id="PS50995">
    <property type="entry name" value="HTH_MARR_2"/>
    <property type="match status" value="1"/>
</dbReference>
<dbReference type="Pfam" id="PF01047">
    <property type="entry name" value="MarR"/>
    <property type="match status" value="1"/>
</dbReference>
<sequence>MNPKSQAVLSHLRGIIRTIDLNERDLSRACGLTLPQLLTLQTLQAEQPMSTGVLAQRMNLAQATVTSILDRLESRALVIRLRGTDDKRKVWVKLTEEGAARLSQAPDTLQERFVERFATLPDWQQSMLLGSLELLAEVLDAPIQQTAPMLAGGELTRNEP</sequence>
<name>A0ABP8QFR1_9GAMM</name>
<keyword evidence="3" id="KW-0804">Transcription</keyword>
<reference evidence="6" key="1">
    <citation type="journal article" date="2019" name="Int. J. Syst. Evol. Microbiol.">
        <title>The Global Catalogue of Microorganisms (GCM) 10K type strain sequencing project: providing services to taxonomists for standard genome sequencing and annotation.</title>
        <authorList>
            <consortium name="The Broad Institute Genomics Platform"/>
            <consortium name="The Broad Institute Genome Sequencing Center for Infectious Disease"/>
            <person name="Wu L."/>
            <person name="Ma J."/>
        </authorList>
    </citation>
    <scope>NUCLEOTIDE SEQUENCE [LARGE SCALE GENOMIC DNA]</scope>
    <source>
        <strain evidence="6">JCM 32226</strain>
    </source>
</reference>
<proteinExistence type="predicted"/>
<dbReference type="EMBL" id="BAABFC010000020">
    <property type="protein sequence ID" value="GAA4502509.1"/>
    <property type="molecule type" value="Genomic_DNA"/>
</dbReference>
<dbReference type="Gene3D" id="1.10.10.10">
    <property type="entry name" value="Winged helix-like DNA-binding domain superfamily/Winged helix DNA-binding domain"/>
    <property type="match status" value="1"/>
</dbReference>
<evidence type="ECO:0000313" key="5">
    <source>
        <dbReference type="EMBL" id="GAA4502509.1"/>
    </source>
</evidence>
<dbReference type="Proteomes" id="UP001501321">
    <property type="component" value="Unassembled WGS sequence"/>
</dbReference>
<keyword evidence="6" id="KW-1185">Reference proteome</keyword>
<dbReference type="PANTHER" id="PTHR42756:SF1">
    <property type="entry name" value="TRANSCRIPTIONAL REPRESSOR OF EMRAB OPERON"/>
    <property type="match status" value="1"/>
</dbReference>
<protein>
    <submittedName>
        <fullName evidence="5">MarR family transcriptional regulator</fullName>
    </submittedName>
</protein>
<evidence type="ECO:0000259" key="4">
    <source>
        <dbReference type="PROSITE" id="PS50995"/>
    </source>
</evidence>
<dbReference type="PRINTS" id="PR00598">
    <property type="entry name" value="HTHMARR"/>
</dbReference>
<gene>
    <name evidence="5" type="ORF">GCM10023095_27240</name>
</gene>
<evidence type="ECO:0000256" key="3">
    <source>
        <dbReference type="ARBA" id="ARBA00023163"/>
    </source>
</evidence>
<evidence type="ECO:0000313" key="6">
    <source>
        <dbReference type="Proteomes" id="UP001501321"/>
    </source>
</evidence>
<organism evidence="5 6">
    <name type="scientific">Pseudaeromonas paramecii</name>
    <dbReference type="NCBI Taxonomy" id="2138166"/>
    <lineage>
        <taxon>Bacteria</taxon>
        <taxon>Pseudomonadati</taxon>
        <taxon>Pseudomonadota</taxon>
        <taxon>Gammaproteobacteria</taxon>
        <taxon>Aeromonadales</taxon>
        <taxon>Aeromonadaceae</taxon>
        <taxon>Pseudaeromonas</taxon>
    </lineage>
</organism>